<dbReference type="InterPro" id="IPR032710">
    <property type="entry name" value="NTF2-like_dom_sf"/>
</dbReference>
<reference evidence="1 2" key="1">
    <citation type="journal article" date="2011" name="J. Gen. Appl. Microbiol.">
        <title>Draft genome sequencing of the enigmatic basidiomycete Mixia osmundae.</title>
        <authorList>
            <person name="Nishida H."/>
            <person name="Nagatsuka Y."/>
            <person name="Sugiyama J."/>
        </authorList>
    </citation>
    <scope>NUCLEOTIDE SEQUENCE [LARGE SCALE GENOMIC DNA]</scope>
    <source>
        <strain evidence="2">CBS 9802 / IAM 14324 / JCM 22182 / KY 12970</strain>
    </source>
</reference>
<evidence type="ECO:0008006" key="3">
    <source>
        <dbReference type="Google" id="ProtNLM"/>
    </source>
</evidence>
<dbReference type="STRING" id="764103.G7E4S3"/>
<dbReference type="eggNOG" id="ENOG502S8KX">
    <property type="taxonomic scope" value="Eukaryota"/>
</dbReference>
<protein>
    <recommendedName>
        <fullName evidence="3">SnoaL-like domain-containing protein</fullName>
    </recommendedName>
</protein>
<dbReference type="InParanoid" id="G7E4S3"/>
<comment type="caution">
    <text evidence="1">The sequence shown here is derived from an EMBL/GenBank/DDBJ whole genome shotgun (WGS) entry which is preliminary data.</text>
</comment>
<accession>G7E4S3</accession>
<sequence>MSIALLVSSISCHRSRSLLPALSLGLATMSTAASSASTDHGIPLEGKRLQLVQDAMALFGSKPSPEIFKRSWTEGAIFEDPIAYCKGSAEYYPQWLGMPKAFPISETLEWKVVTNEPNLIEYTQKQKYTLPIKATKVMDSLVRMELDSSEKITHFEDRWGGKPCPTNKIAMFLRRANARTVPKLIGVPIEYKQVFSAGSTHAKKDEL</sequence>
<dbReference type="PANTHER" id="PTHR34213">
    <property type="entry name" value="NUCLEAR TRANSPORT FACTOR 2 (NTF2) FAMILY PROTEIN"/>
    <property type="match status" value="1"/>
</dbReference>
<reference evidence="1 2" key="2">
    <citation type="journal article" date="2012" name="Open Biol.">
        <title>Characteristics of nucleosomes and linker DNA regions on the genome of the basidiomycete Mixia osmundae revealed by mono- and dinucleosome mapping.</title>
        <authorList>
            <person name="Nishida H."/>
            <person name="Kondo S."/>
            <person name="Matsumoto T."/>
            <person name="Suzuki Y."/>
            <person name="Yoshikawa H."/>
            <person name="Taylor T.D."/>
            <person name="Sugiyama J."/>
        </authorList>
    </citation>
    <scope>NUCLEOTIDE SEQUENCE [LARGE SCALE GENOMIC DNA]</scope>
    <source>
        <strain evidence="2">CBS 9802 / IAM 14324 / JCM 22182 / KY 12970</strain>
    </source>
</reference>
<name>G7E4S3_MIXOS</name>
<gene>
    <name evidence="1" type="primary">Mo04512</name>
    <name evidence="1" type="ORF">E5Q_04512</name>
</gene>
<dbReference type="PANTHER" id="PTHR34213:SF2">
    <property type="entry name" value="NUCLEAR TRANSPORT FACTOR 2 (NTF2) FAMILY PROTEIN"/>
    <property type="match status" value="1"/>
</dbReference>
<dbReference type="Proteomes" id="UP000009131">
    <property type="component" value="Unassembled WGS sequence"/>
</dbReference>
<dbReference type="EMBL" id="BABT02000144">
    <property type="protein sequence ID" value="GAA97833.1"/>
    <property type="molecule type" value="Genomic_DNA"/>
</dbReference>
<dbReference type="HOGENOM" id="CLU_092849_0_0_1"/>
<dbReference type="SUPFAM" id="SSF54427">
    <property type="entry name" value="NTF2-like"/>
    <property type="match status" value="1"/>
</dbReference>
<dbReference type="AlphaFoldDB" id="G7E4S3"/>
<evidence type="ECO:0000313" key="1">
    <source>
        <dbReference type="EMBL" id="GAA97833.1"/>
    </source>
</evidence>
<organism evidence="1 2">
    <name type="scientific">Mixia osmundae (strain CBS 9802 / IAM 14324 / JCM 22182 / KY 12970)</name>
    <dbReference type="NCBI Taxonomy" id="764103"/>
    <lineage>
        <taxon>Eukaryota</taxon>
        <taxon>Fungi</taxon>
        <taxon>Dikarya</taxon>
        <taxon>Basidiomycota</taxon>
        <taxon>Pucciniomycotina</taxon>
        <taxon>Mixiomycetes</taxon>
        <taxon>Mixiales</taxon>
        <taxon>Mixiaceae</taxon>
        <taxon>Mixia</taxon>
    </lineage>
</organism>
<keyword evidence="2" id="KW-1185">Reference proteome</keyword>
<evidence type="ECO:0000313" key="2">
    <source>
        <dbReference type="Proteomes" id="UP000009131"/>
    </source>
</evidence>
<proteinExistence type="predicted"/>
<dbReference type="OrthoDB" id="2400485at2759"/>